<evidence type="ECO:0000256" key="1">
    <source>
        <dbReference type="ARBA" id="ARBA00001936"/>
    </source>
</evidence>
<reference evidence="15" key="1">
    <citation type="submission" date="2023-08" db="EMBL/GenBank/DDBJ databases">
        <title>Draft sequence of the Babesia gibsoni genome.</title>
        <authorList>
            <person name="Yamagishi J.Y."/>
            <person name="Xuan X.X."/>
        </authorList>
    </citation>
    <scope>NUCLEOTIDE SEQUENCE</scope>
    <source>
        <strain evidence="15">Azabu</strain>
    </source>
</reference>
<evidence type="ECO:0000256" key="11">
    <source>
        <dbReference type="ARBA" id="ARBA00023211"/>
    </source>
</evidence>
<keyword evidence="8" id="KW-0862">Zinc</keyword>
<feature type="compositionally biased region" description="Basic and acidic residues" evidence="13">
    <location>
        <begin position="11"/>
        <end position="21"/>
    </location>
</feature>
<evidence type="ECO:0000313" key="16">
    <source>
        <dbReference type="Proteomes" id="UP001230268"/>
    </source>
</evidence>
<dbReference type="GO" id="GO:0003677">
    <property type="term" value="F:DNA binding"/>
    <property type="evidence" value="ECO:0007669"/>
    <property type="project" value="InterPro"/>
</dbReference>
<dbReference type="Gene3D" id="3.20.20.150">
    <property type="entry name" value="Divalent-metal-dependent TIM barrel enzymes"/>
    <property type="match status" value="1"/>
</dbReference>
<evidence type="ECO:0000256" key="12">
    <source>
        <dbReference type="ARBA" id="ARBA00054483"/>
    </source>
</evidence>
<dbReference type="SUPFAM" id="SSF51658">
    <property type="entry name" value="Xylose isomerase-like"/>
    <property type="match status" value="1"/>
</dbReference>
<evidence type="ECO:0000256" key="6">
    <source>
        <dbReference type="ARBA" id="ARBA00022763"/>
    </source>
</evidence>
<gene>
    <name evidence="15" type="ORF">BgAZ_105330</name>
</gene>
<dbReference type="PROSITE" id="PS00729">
    <property type="entry name" value="AP_NUCLEASE_F2_1"/>
    <property type="match status" value="1"/>
</dbReference>
<dbReference type="SMART" id="SM00518">
    <property type="entry name" value="AP2Ec"/>
    <property type="match status" value="1"/>
</dbReference>
<proteinExistence type="inferred from homology"/>
<dbReference type="NCBIfam" id="NF002199">
    <property type="entry name" value="PRK01060.1-4"/>
    <property type="match status" value="1"/>
</dbReference>
<dbReference type="AlphaFoldDB" id="A0AAD8UU72"/>
<dbReference type="PANTHER" id="PTHR21445:SF0">
    <property type="entry name" value="APURINIC-APYRIMIDINIC ENDONUCLEASE"/>
    <property type="match status" value="1"/>
</dbReference>
<sequence>MEGLGNASAEDDTKSNKESVKTKKTGISKTATKKTVQTKLSFTSTAEKKKPWVTLPKLDRNEDKAAAFDAVRKDCERSGVHIGAHISAAGGPEFSVINAFNIGGQAFALFLKNQRRWDNPPLPEQSVKKFSEFMKKYNYDIKYVLPHGSYLINIANPDPEKRKKSYDNFLDDLKRCEKLGIMLYNFHPGSTVGMCEKSEGIKNIANCINEAIEATKTVKIVLENAAGQKNVIGSMFEDLRDIISLVENKDRVGVCLDTCHLFAAGHDIRTAAKFEEVMKKFDAVVGLNYLSAVHLNDCKSDLGSGLDRHENIGIGTLTKETFHFIVNSGYFKDMPIILETPDINGDETIYKQEVKVMYSLFDDKGS</sequence>
<dbReference type="HAMAP" id="MF_00152">
    <property type="entry name" value="Nfo"/>
    <property type="match status" value="1"/>
</dbReference>
<dbReference type="Pfam" id="PF01261">
    <property type="entry name" value="AP_endonuc_2"/>
    <property type="match status" value="1"/>
</dbReference>
<keyword evidence="15" id="KW-0540">Nuclease</keyword>
<dbReference type="CDD" id="cd00019">
    <property type="entry name" value="AP2Ec"/>
    <property type="match status" value="1"/>
</dbReference>
<dbReference type="FunFam" id="3.20.20.150:FF:000001">
    <property type="entry name" value="Probable endonuclease 4"/>
    <property type="match status" value="1"/>
</dbReference>
<dbReference type="GO" id="GO:0005634">
    <property type="term" value="C:nucleus"/>
    <property type="evidence" value="ECO:0007669"/>
    <property type="project" value="TreeGrafter"/>
</dbReference>
<dbReference type="GO" id="GO:0003906">
    <property type="term" value="F:DNA-(apurinic or apyrimidinic site) endonuclease activity"/>
    <property type="evidence" value="ECO:0007669"/>
    <property type="project" value="TreeGrafter"/>
</dbReference>
<evidence type="ECO:0000256" key="13">
    <source>
        <dbReference type="SAM" id="MobiDB-lite"/>
    </source>
</evidence>
<comment type="subcellular location">
    <subcellularLocation>
        <location evidence="3">Mitochondrion</location>
    </subcellularLocation>
</comment>
<feature type="region of interest" description="Disordered" evidence="13">
    <location>
        <begin position="1"/>
        <end position="32"/>
    </location>
</feature>
<comment type="caution">
    <text evidence="15">The sequence shown here is derived from an EMBL/GenBank/DDBJ whole genome shotgun (WGS) entry which is preliminary data.</text>
</comment>
<evidence type="ECO:0000256" key="7">
    <source>
        <dbReference type="ARBA" id="ARBA00022801"/>
    </source>
</evidence>
<dbReference type="InterPro" id="IPR018246">
    <property type="entry name" value="AP_endonuc_F2_Zn_BS"/>
</dbReference>
<evidence type="ECO:0000259" key="14">
    <source>
        <dbReference type="Pfam" id="PF01261"/>
    </source>
</evidence>
<keyword evidence="9" id="KW-0496">Mitochondrion</keyword>
<evidence type="ECO:0000256" key="2">
    <source>
        <dbReference type="ARBA" id="ARBA00001947"/>
    </source>
</evidence>
<dbReference type="Proteomes" id="UP001230268">
    <property type="component" value="Unassembled WGS sequence"/>
</dbReference>
<evidence type="ECO:0000256" key="9">
    <source>
        <dbReference type="ARBA" id="ARBA00023128"/>
    </source>
</evidence>
<dbReference type="InterPro" id="IPR036237">
    <property type="entry name" value="Xyl_isomerase-like_sf"/>
</dbReference>
<evidence type="ECO:0000256" key="5">
    <source>
        <dbReference type="ARBA" id="ARBA00022723"/>
    </source>
</evidence>
<evidence type="ECO:0000313" key="15">
    <source>
        <dbReference type="EMBL" id="KAK1444627.1"/>
    </source>
</evidence>
<comment type="cofactor">
    <cofactor evidence="2">
        <name>Zn(2+)</name>
        <dbReference type="ChEBI" id="CHEBI:29105"/>
    </cofactor>
</comment>
<name>A0AAD8UU72_BABGI</name>
<dbReference type="GO" id="GO:0006284">
    <property type="term" value="P:base-excision repair"/>
    <property type="evidence" value="ECO:0007669"/>
    <property type="project" value="TreeGrafter"/>
</dbReference>
<keyword evidence="6" id="KW-0227">DNA damage</keyword>
<keyword evidence="15" id="KW-0255">Endonuclease</keyword>
<keyword evidence="10" id="KW-0234">DNA repair</keyword>
<evidence type="ECO:0000256" key="3">
    <source>
        <dbReference type="ARBA" id="ARBA00004173"/>
    </source>
</evidence>
<dbReference type="InterPro" id="IPR013022">
    <property type="entry name" value="Xyl_isomerase-like_TIM-brl"/>
</dbReference>
<keyword evidence="5" id="KW-0479">Metal-binding</keyword>
<dbReference type="EMBL" id="JAVEPI010000001">
    <property type="protein sequence ID" value="KAK1444627.1"/>
    <property type="molecule type" value="Genomic_DNA"/>
</dbReference>
<evidence type="ECO:0000256" key="10">
    <source>
        <dbReference type="ARBA" id="ARBA00023204"/>
    </source>
</evidence>
<evidence type="ECO:0000256" key="8">
    <source>
        <dbReference type="ARBA" id="ARBA00022833"/>
    </source>
</evidence>
<dbReference type="PROSITE" id="PS00730">
    <property type="entry name" value="AP_NUCLEASE_F2_2"/>
    <property type="match status" value="1"/>
</dbReference>
<dbReference type="PROSITE" id="PS51432">
    <property type="entry name" value="AP_NUCLEASE_F2_4"/>
    <property type="match status" value="1"/>
</dbReference>
<organism evidence="15 16">
    <name type="scientific">Babesia gibsoni</name>
    <dbReference type="NCBI Taxonomy" id="33632"/>
    <lineage>
        <taxon>Eukaryota</taxon>
        <taxon>Sar</taxon>
        <taxon>Alveolata</taxon>
        <taxon>Apicomplexa</taxon>
        <taxon>Aconoidasida</taxon>
        <taxon>Piroplasmida</taxon>
        <taxon>Babesiidae</taxon>
        <taxon>Babesia</taxon>
    </lineage>
</organism>
<dbReference type="PANTHER" id="PTHR21445">
    <property type="entry name" value="ENDONUCLEASE IV ENDODEOXYRIBONUCLEASE IV"/>
    <property type="match status" value="1"/>
</dbReference>
<accession>A0AAD8UU72</accession>
<keyword evidence="7" id="KW-0378">Hydrolase</keyword>
<protein>
    <submittedName>
        <fullName evidence="15">AP endonuclease 2</fullName>
    </submittedName>
</protein>
<comment type="function">
    <text evidence="12">Plays a role in mitochondrial DNA base excision repair (BER) pathway induced by oxidative stress. Has apurinic/apyrimidinic (AP) endonuclease activity towards double-stranded DNA (dsDNA) with a preference for C as opposite base. Has 3'-phosphatase activity; removes 3'-phosphate from blunt-end, recessed, and gapped DNA templates and thus, removes 3'-blocks for DNA polymerase activity during BER. Lacks 3'-5' exonuclease activity and does not cleave damaged bases by nucleotide incision repair (NIR).</text>
</comment>
<dbReference type="GO" id="GO:0008270">
    <property type="term" value="F:zinc ion binding"/>
    <property type="evidence" value="ECO:0007669"/>
    <property type="project" value="InterPro"/>
</dbReference>
<dbReference type="GO" id="GO:0008081">
    <property type="term" value="F:phosphoric diester hydrolase activity"/>
    <property type="evidence" value="ECO:0007669"/>
    <property type="project" value="TreeGrafter"/>
</dbReference>
<keyword evidence="16" id="KW-1185">Reference proteome</keyword>
<comment type="cofactor">
    <cofactor evidence="1">
        <name>Mn(2+)</name>
        <dbReference type="ChEBI" id="CHEBI:29035"/>
    </cofactor>
</comment>
<evidence type="ECO:0000256" key="4">
    <source>
        <dbReference type="ARBA" id="ARBA00005340"/>
    </source>
</evidence>
<comment type="similarity">
    <text evidence="4">Belongs to the AP endonuclease 2 family.</text>
</comment>
<dbReference type="GO" id="GO:0005739">
    <property type="term" value="C:mitochondrion"/>
    <property type="evidence" value="ECO:0007669"/>
    <property type="project" value="UniProtKB-SubCell"/>
</dbReference>
<keyword evidence="11" id="KW-0464">Manganese</keyword>
<dbReference type="NCBIfam" id="TIGR00587">
    <property type="entry name" value="nfo"/>
    <property type="match status" value="1"/>
</dbReference>
<dbReference type="InterPro" id="IPR001719">
    <property type="entry name" value="AP_endonuc_2"/>
</dbReference>
<feature type="domain" description="Xylose isomerase-like TIM barrel" evidence="14">
    <location>
        <begin position="101"/>
        <end position="359"/>
    </location>
</feature>